<accession>A0A930YU62</accession>
<comment type="caution">
    <text evidence="1">The sequence shown here is derived from an EMBL/GenBank/DDBJ whole genome shotgun (WGS) entry which is preliminary data.</text>
</comment>
<dbReference type="CDD" id="cd07820">
    <property type="entry name" value="SRPBCC_3"/>
    <property type="match status" value="1"/>
</dbReference>
<evidence type="ECO:0000313" key="1">
    <source>
        <dbReference type="EMBL" id="MBF5026428.1"/>
    </source>
</evidence>
<dbReference type="AlphaFoldDB" id="A0A930YU62"/>
<dbReference type="SUPFAM" id="SSF55961">
    <property type="entry name" value="Bet v1-like"/>
    <property type="match status" value="1"/>
</dbReference>
<protein>
    <submittedName>
        <fullName evidence="1">SRPBCC family protein</fullName>
    </submittedName>
</protein>
<dbReference type="Proteomes" id="UP000694480">
    <property type="component" value="Unassembled WGS sequence"/>
</dbReference>
<dbReference type="EMBL" id="JADKYY010000001">
    <property type="protein sequence ID" value="MBF5026428.1"/>
    <property type="molecule type" value="Genomic_DNA"/>
</dbReference>
<evidence type="ECO:0000313" key="2">
    <source>
        <dbReference type="Proteomes" id="UP000694480"/>
    </source>
</evidence>
<proteinExistence type="predicted"/>
<dbReference type="InterPro" id="IPR023393">
    <property type="entry name" value="START-like_dom_sf"/>
</dbReference>
<name>A0A930YU62_9FLAO</name>
<sequence>MRHTLYREQQLYTDLETAWEFFSSPHNLSKITPKDMGFIVHPGHSGEAIFPGMEIRYTVSPLLGIPLGWTTLISQVDPLKSFTDFQKKGPYKYWNHYHEFLPNKEGVLMKDTVQYELPLGILGELAHSLVVKKKLDTIFSYRFRILEEKFKPS</sequence>
<dbReference type="Gene3D" id="3.30.530.20">
    <property type="match status" value="1"/>
</dbReference>
<gene>
    <name evidence="1" type="ORF">IC612_01285</name>
</gene>
<organism evidence="1 2">
    <name type="scientific">Planobacterium oryzisoli</name>
    <dbReference type="NCBI Taxonomy" id="2771435"/>
    <lineage>
        <taxon>Bacteria</taxon>
        <taxon>Pseudomonadati</taxon>
        <taxon>Bacteroidota</taxon>
        <taxon>Flavobacteriia</taxon>
        <taxon>Flavobacteriales</taxon>
        <taxon>Weeksellaceae</taxon>
        <taxon>Chryseobacterium group</taxon>
        <taxon>Chryseobacterium</taxon>
    </lineage>
</organism>
<dbReference type="RefSeq" id="WP_194738353.1">
    <property type="nucleotide sequence ID" value="NZ_JADKYY010000001.1"/>
</dbReference>
<reference evidence="1" key="1">
    <citation type="submission" date="2020-11" db="EMBL/GenBank/DDBJ databases">
        <title>Genome seq and assembly of Planobacterium sp.</title>
        <authorList>
            <person name="Chhetri G."/>
        </authorList>
    </citation>
    <scope>NUCLEOTIDE SEQUENCE</scope>
    <source>
        <strain evidence="1">GCR5</strain>
    </source>
</reference>
<keyword evidence="2" id="KW-1185">Reference proteome</keyword>